<dbReference type="PANTHER" id="PTHR31339">
    <property type="entry name" value="PECTIN LYASE-RELATED"/>
    <property type="match status" value="1"/>
</dbReference>
<dbReference type="RefSeq" id="WP_169276200.1">
    <property type="nucleotide sequence ID" value="NZ_JAAIIH010000016.1"/>
</dbReference>
<dbReference type="PANTHER" id="PTHR31339:SF9">
    <property type="entry name" value="PLASMIN AND FIBRONECTIN-BINDING PROTEIN A"/>
    <property type="match status" value="1"/>
</dbReference>
<protein>
    <recommendedName>
        <fullName evidence="1">Right handed beta helix domain-containing protein</fullName>
    </recommendedName>
</protein>
<dbReference type="AlphaFoldDB" id="A0A7Y0HZS6"/>
<evidence type="ECO:0000259" key="1">
    <source>
        <dbReference type="Pfam" id="PF13229"/>
    </source>
</evidence>
<name>A0A7Y0HZS6_9BIFI</name>
<dbReference type="InterPro" id="IPR012334">
    <property type="entry name" value="Pectin_lyas_fold"/>
</dbReference>
<evidence type="ECO:0000313" key="3">
    <source>
        <dbReference type="Proteomes" id="UP000588277"/>
    </source>
</evidence>
<sequence>MSTTTEKRVRPRIPRATGSVVTPKDLAKPRLFSVLDFGASPDASPASNQKAINAAIRAAADAGGGTVTIPEGRFETYTVVLASNVNLRIDRGATLASGRYAIREGVIDFTGEGFAQEGQDGNSLEPEVNRYVGLQDHAHSYLRNCLIWGDRVRNAMIYGEGLIDGSWVDEHGVRHDALAYADPQDPPRRDQPGYTTEWFGNKGIALFDCAHIVLRDFSMLMGGHFAIIATGTDDLLVENLTVDTNRDGIDIDSVADCTVRGCTFNTMHDDAIVVKSSYGAQRFKDSHNILIEDCTVCGYDIGSVLAGNPTTDRQACYPAMGPIGRVKLGTEATGGYSLVTIRNIRFRRCTGLALEAVDGSDMTDIVAENLEMDGVTACPVFIRVGDRARFPVTGHGTDQLRAPEGDVRLDEPEWVLPNLPGEYDVYPVRRYVPSYRRVATTFDGGRTLTVVDQRDPVHVNPANFTETDGVRHPYRYDETAHAYVPDESVTLTDHDVLCMGNAVGAARPARCERVEITNVKARDVDPRYAIIVAGCVDGRIRDLRLTNVDVTFRGGYTLRDAAEQRFVRTDWTFGQTDLARETTPLDWFVQQDREYTMPRVRFDAATGEWVDDPYNVPEAARAYPEPVQFGITPAYGMYVRHADDVVASNVRLRWNVEDTRPAVVLDDVHGVRLERLDADAAPDVPAVVEVEHRRKRRTCFEFVPEEPYFATRVEDAAYPADTAVERVTIDNPEAATPPDSLYPHPTLPSLENGYRYATPNADRPLPRTAYLPYFLMPSRVDAAAGEELALDVTVRDPLPGAGPMAVRATGLPDGAAFDGRRIVWTPADGQRGVHHARLAFDVAGTVVEHDVAIVVR</sequence>
<gene>
    <name evidence="2" type="ORF">G1C96_1702</name>
</gene>
<dbReference type="EMBL" id="JAAIIH010000016">
    <property type="protein sequence ID" value="NMN01119.1"/>
    <property type="molecule type" value="Genomic_DNA"/>
</dbReference>
<keyword evidence="3" id="KW-1185">Reference proteome</keyword>
<dbReference type="Gene3D" id="2.160.20.10">
    <property type="entry name" value="Single-stranded right-handed beta-helix, Pectin lyase-like"/>
    <property type="match status" value="1"/>
</dbReference>
<dbReference type="Proteomes" id="UP000588277">
    <property type="component" value="Unassembled WGS sequence"/>
</dbReference>
<dbReference type="SUPFAM" id="SSF51126">
    <property type="entry name" value="Pectin lyase-like"/>
    <property type="match status" value="1"/>
</dbReference>
<dbReference type="InterPro" id="IPR011050">
    <property type="entry name" value="Pectin_lyase_fold/virulence"/>
</dbReference>
<evidence type="ECO:0000313" key="2">
    <source>
        <dbReference type="EMBL" id="NMN01119.1"/>
    </source>
</evidence>
<feature type="domain" description="Right handed beta helix" evidence="1">
    <location>
        <begin position="199"/>
        <end position="296"/>
    </location>
</feature>
<proteinExistence type="predicted"/>
<organism evidence="2 3">
    <name type="scientific">Bifidobacterium moraviense</name>
    <dbReference type="NCBI Taxonomy" id="2675323"/>
    <lineage>
        <taxon>Bacteria</taxon>
        <taxon>Bacillati</taxon>
        <taxon>Actinomycetota</taxon>
        <taxon>Actinomycetes</taxon>
        <taxon>Bifidobacteriales</taxon>
        <taxon>Bifidobacteriaceae</taxon>
        <taxon>Bifidobacterium</taxon>
    </lineage>
</organism>
<dbReference type="InterPro" id="IPR051801">
    <property type="entry name" value="GH28_Enzymes"/>
</dbReference>
<accession>A0A7Y0HZS6</accession>
<comment type="caution">
    <text evidence="2">The sequence shown here is derived from an EMBL/GenBank/DDBJ whole genome shotgun (WGS) entry which is preliminary data.</text>
</comment>
<dbReference type="InterPro" id="IPR039448">
    <property type="entry name" value="Beta_helix"/>
</dbReference>
<dbReference type="InterPro" id="IPR006626">
    <property type="entry name" value="PbH1"/>
</dbReference>
<dbReference type="SMART" id="SM00710">
    <property type="entry name" value="PbH1"/>
    <property type="match status" value="5"/>
</dbReference>
<reference evidence="2 3" key="1">
    <citation type="submission" date="2020-02" db="EMBL/GenBank/DDBJ databases">
        <title>Characterization of phylogenetic diversity of novel bifidobacterial species isolated in Czech ZOOs.</title>
        <authorList>
            <person name="Lugli G.A."/>
            <person name="Vera N.B."/>
            <person name="Ventura M."/>
        </authorList>
    </citation>
    <scope>NUCLEOTIDE SEQUENCE [LARGE SCALE GENOMIC DNA]</scope>
    <source>
        <strain evidence="2 3">DSM 109958</strain>
    </source>
</reference>
<dbReference type="Pfam" id="PF13229">
    <property type="entry name" value="Beta_helix"/>
    <property type="match status" value="1"/>
</dbReference>